<accession>A0A418SIK9</accession>
<dbReference type="OrthoDB" id="7630947at2"/>
<evidence type="ECO:0000313" key="2">
    <source>
        <dbReference type="Proteomes" id="UP000283786"/>
    </source>
</evidence>
<protein>
    <submittedName>
        <fullName evidence="1">Uncharacterized protein</fullName>
    </submittedName>
</protein>
<dbReference type="Proteomes" id="UP000283786">
    <property type="component" value="Chromosome"/>
</dbReference>
<dbReference type="EMBL" id="CP060436">
    <property type="protein sequence ID" value="QPM91146.1"/>
    <property type="molecule type" value="Genomic_DNA"/>
</dbReference>
<dbReference type="KEGG" id="palw:PSAL_023950"/>
<keyword evidence="2" id="KW-1185">Reference proteome</keyword>
<reference evidence="1 2" key="1">
    <citation type="submission" date="2020-08" db="EMBL/GenBank/DDBJ databases">
        <title>Genome sequence of Rhodobacteraceae bacterium Lw-13e.</title>
        <authorList>
            <person name="Poehlein A."/>
            <person name="Wolter L."/>
            <person name="Daniel R."/>
            <person name="Brinkhoff T."/>
        </authorList>
    </citation>
    <scope>NUCLEOTIDE SEQUENCE [LARGE SCALE GENOMIC DNA]</scope>
    <source>
        <strain evidence="1 2">Lw-13e</strain>
    </source>
</reference>
<name>A0A418SIK9_9RHOB</name>
<evidence type="ECO:0000313" key="1">
    <source>
        <dbReference type="EMBL" id="QPM91146.1"/>
    </source>
</evidence>
<gene>
    <name evidence="1" type="ORF">PSAL_023950</name>
</gene>
<organism evidence="1 2">
    <name type="scientific">Pseudooceanicola algae</name>
    <dbReference type="NCBI Taxonomy" id="1537215"/>
    <lineage>
        <taxon>Bacteria</taxon>
        <taxon>Pseudomonadati</taxon>
        <taxon>Pseudomonadota</taxon>
        <taxon>Alphaproteobacteria</taxon>
        <taxon>Rhodobacterales</taxon>
        <taxon>Paracoccaceae</taxon>
        <taxon>Pseudooceanicola</taxon>
    </lineage>
</organism>
<proteinExistence type="predicted"/>
<sequence length="164" mass="18213">MNSITIKIDLALHKFIEAKRCSFEQSPCEIIKKELGLADTSETESNLTKPMQPIKGSNSSRQKFSIAFGDATVSAGSLKECYFQALKRMREANPDFLDELSAVKYSRRRIVAKSPEALYDGDGLAHFGLELGDGYFYDSNLSRQQVESRLGHCSEILGVPVVLT</sequence>
<dbReference type="AlphaFoldDB" id="A0A418SIK9"/>
<dbReference type="RefSeq" id="WP_119838469.1">
    <property type="nucleotide sequence ID" value="NZ_CP060436.1"/>
</dbReference>